<name>X1QAV0_9ZZZZ</name>
<sequence length="259" mass="29702">MYLFSDGSVSVLWDYQTLDENSDSDEYNDDGEDIEYILCWFEGPLLKPKITGSNKPPIIWKWYVEDLTWNRLMSDDSNFRVLAPVSDEFILRFWVYIEDPDGTHEQHWNNGFEFVPKLSLINLDNPDVPLKPIDMKWTGGHYGPGPEGYDEYFIDVFGDGHYAYKYEQTSDLVECNFTSGAWTFAFEVADNQSHVTRESPNNKIWHAGSFENMKNTFFYGHPNGVGVEGIVGSILISLGYMAMAYLASCQDTRLQIAAQ</sequence>
<evidence type="ECO:0000313" key="1">
    <source>
        <dbReference type="EMBL" id="GAI65358.1"/>
    </source>
</evidence>
<protein>
    <submittedName>
        <fullName evidence="1">Uncharacterized protein</fullName>
    </submittedName>
</protein>
<reference evidence="1" key="1">
    <citation type="journal article" date="2014" name="Front. Microbiol.">
        <title>High frequency of phylogenetically diverse reductive dehalogenase-homologous genes in deep subseafloor sedimentary metagenomes.</title>
        <authorList>
            <person name="Kawai M."/>
            <person name="Futagami T."/>
            <person name="Toyoda A."/>
            <person name="Takaki Y."/>
            <person name="Nishi S."/>
            <person name="Hori S."/>
            <person name="Arai W."/>
            <person name="Tsubouchi T."/>
            <person name="Morono Y."/>
            <person name="Uchiyama I."/>
            <person name="Ito T."/>
            <person name="Fujiyama A."/>
            <person name="Inagaki F."/>
            <person name="Takami H."/>
        </authorList>
    </citation>
    <scope>NUCLEOTIDE SEQUENCE</scope>
    <source>
        <strain evidence="1">Expedition CK06-06</strain>
    </source>
</reference>
<gene>
    <name evidence="1" type="ORF">S12H4_08471</name>
</gene>
<accession>X1QAV0</accession>
<dbReference type="AlphaFoldDB" id="X1QAV0"/>
<comment type="caution">
    <text evidence="1">The sequence shown here is derived from an EMBL/GenBank/DDBJ whole genome shotgun (WGS) entry which is preliminary data.</text>
</comment>
<feature type="non-terminal residue" evidence="1">
    <location>
        <position position="259"/>
    </location>
</feature>
<dbReference type="EMBL" id="BARW01003274">
    <property type="protein sequence ID" value="GAI65358.1"/>
    <property type="molecule type" value="Genomic_DNA"/>
</dbReference>
<organism evidence="1">
    <name type="scientific">marine sediment metagenome</name>
    <dbReference type="NCBI Taxonomy" id="412755"/>
    <lineage>
        <taxon>unclassified sequences</taxon>
        <taxon>metagenomes</taxon>
        <taxon>ecological metagenomes</taxon>
    </lineage>
</organism>
<proteinExistence type="predicted"/>